<gene>
    <name evidence="5" type="ORF">A6K76_05245</name>
</gene>
<dbReference type="GO" id="GO:0000166">
    <property type="term" value="F:nucleotide binding"/>
    <property type="evidence" value="ECO:0007669"/>
    <property type="project" value="UniProtKB-KW"/>
</dbReference>
<feature type="domain" description="5'-Nucleotidase C-terminal" evidence="4">
    <location>
        <begin position="287"/>
        <end position="438"/>
    </location>
</feature>
<dbReference type="InterPro" id="IPR006179">
    <property type="entry name" value="5_nucleotidase/apyrase"/>
</dbReference>
<dbReference type="GO" id="GO:0016788">
    <property type="term" value="F:hydrolase activity, acting on ester bonds"/>
    <property type="evidence" value="ECO:0007669"/>
    <property type="project" value="InterPro"/>
</dbReference>
<sequence>MTCKSFSIIVTSDVHGEYGRLQTIAQHVAQKKPDLLIDNGDLLQGGFTHMYDNAHNARSQLIDLANAMGYDALIIGNHEFNESPQRFAELREQSSFPWISCNVGHFAQPYIVKMIHGMRVLVLGVTTHFTRKWDERGYTKHVTFEQAAEAVRTQLPLIRAKEQPDFVIVSYHGGFQQDPNGAWQFDDGSGENEAEKLLQIEGIDLLITGHQHMRLNGHQNGVAYVQPGSNGYSYAEITVAEQRVTAVIHDVAEEQPLPEAVQTWLEEQIGTLEKSYTYNGLLNVIIHGHPYIDWFHAFQRAVSGAQISVTELFFNEAGGLPQHVKRKDILRAYGRDNVLVTMSMSGAAIKLAIEESMAVLAQHPNGQLDYALNVYPNTLQPYQFDFFGGVTYTCRWDAPAYARVSNVYVGNELMRDDAYYTVAVNSYRALGNAPYAMYGEATELRRTAETIPVLLETFVKERVAISG</sequence>
<dbReference type="InterPro" id="IPR004843">
    <property type="entry name" value="Calcineurin-like_PHP"/>
</dbReference>
<evidence type="ECO:0000313" key="6">
    <source>
        <dbReference type="Proteomes" id="UP000093482"/>
    </source>
</evidence>
<dbReference type="PROSITE" id="PS00786">
    <property type="entry name" value="5_NUCLEOTIDASE_2"/>
    <property type="match status" value="1"/>
</dbReference>
<keyword evidence="6" id="KW-1185">Reference proteome</keyword>
<keyword evidence="1" id="KW-0732">Signal</keyword>
<keyword evidence="2" id="KW-0547">Nucleotide-binding</keyword>
<comment type="similarity">
    <text evidence="2">Belongs to the 5'-nucleotidase family.</text>
</comment>
<dbReference type="Pfam" id="PF02872">
    <property type="entry name" value="5_nucleotid_C"/>
    <property type="match status" value="1"/>
</dbReference>
<dbReference type="Pfam" id="PF00149">
    <property type="entry name" value="Metallophos"/>
    <property type="match status" value="1"/>
</dbReference>
<dbReference type="OrthoDB" id="9801679at2"/>
<dbReference type="PRINTS" id="PR01607">
    <property type="entry name" value="APYRASEFAMLY"/>
</dbReference>
<dbReference type="InterPro" id="IPR008334">
    <property type="entry name" value="5'-Nucleotdase_C"/>
</dbReference>
<evidence type="ECO:0000313" key="5">
    <source>
        <dbReference type="EMBL" id="OCS93544.1"/>
    </source>
</evidence>
<dbReference type="RefSeq" id="WP_066461684.1">
    <property type="nucleotide sequence ID" value="NZ_MATO01000007.1"/>
</dbReference>
<dbReference type="InterPro" id="IPR029052">
    <property type="entry name" value="Metallo-depent_PP-like"/>
</dbReference>
<dbReference type="GO" id="GO:0046872">
    <property type="term" value="F:metal ion binding"/>
    <property type="evidence" value="ECO:0007669"/>
    <property type="project" value="InterPro"/>
</dbReference>
<protein>
    <recommendedName>
        <fullName evidence="7">Bifunctional metallophosphatase/5'-nucleotidase</fullName>
    </recommendedName>
</protein>
<accession>A0A1C0Z267</accession>
<evidence type="ECO:0008006" key="7">
    <source>
        <dbReference type="Google" id="ProtNLM"/>
    </source>
</evidence>
<organism evidence="5 6">
    <name type="scientific">Caryophanon latum</name>
    <dbReference type="NCBI Taxonomy" id="33977"/>
    <lineage>
        <taxon>Bacteria</taxon>
        <taxon>Bacillati</taxon>
        <taxon>Bacillota</taxon>
        <taxon>Bacilli</taxon>
        <taxon>Bacillales</taxon>
        <taxon>Caryophanaceae</taxon>
        <taxon>Caryophanon</taxon>
    </lineage>
</organism>
<dbReference type="PANTHER" id="PTHR11575">
    <property type="entry name" value="5'-NUCLEOTIDASE-RELATED"/>
    <property type="match status" value="1"/>
</dbReference>
<dbReference type="GO" id="GO:0030288">
    <property type="term" value="C:outer membrane-bounded periplasmic space"/>
    <property type="evidence" value="ECO:0007669"/>
    <property type="project" value="TreeGrafter"/>
</dbReference>
<evidence type="ECO:0000259" key="4">
    <source>
        <dbReference type="Pfam" id="PF02872"/>
    </source>
</evidence>
<dbReference type="EMBL" id="MATO01000007">
    <property type="protein sequence ID" value="OCS93544.1"/>
    <property type="molecule type" value="Genomic_DNA"/>
</dbReference>
<evidence type="ECO:0000259" key="3">
    <source>
        <dbReference type="Pfam" id="PF00149"/>
    </source>
</evidence>
<dbReference type="AlphaFoldDB" id="A0A1C0Z267"/>
<dbReference type="InterPro" id="IPR006146">
    <property type="entry name" value="5'-Nucleotdase_CS"/>
</dbReference>
<dbReference type="SUPFAM" id="SSF56300">
    <property type="entry name" value="Metallo-dependent phosphatases"/>
    <property type="match status" value="1"/>
</dbReference>
<proteinExistence type="inferred from homology"/>
<reference evidence="5 6" key="1">
    <citation type="submission" date="2016-07" db="EMBL/GenBank/DDBJ databases">
        <title>Caryophanon latum genome sequencing.</title>
        <authorList>
            <person name="Verma A."/>
            <person name="Pal Y."/>
            <person name="Krishnamurthi S."/>
        </authorList>
    </citation>
    <scope>NUCLEOTIDE SEQUENCE [LARGE SCALE GENOMIC DNA]</scope>
    <source>
        <strain evidence="5 6">DSM 14151</strain>
    </source>
</reference>
<dbReference type="Proteomes" id="UP000093482">
    <property type="component" value="Unassembled WGS sequence"/>
</dbReference>
<dbReference type="InterPro" id="IPR036907">
    <property type="entry name" value="5'-Nucleotdase_C_sf"/>
</dbReference>
<comment type="caution">
    <text evidence="5">The sequence shown here is derived from an EMBL/GenBank/DDBJ whole genome shotgun (WGS) entry which is preliminary data.</text>
</comment>
<evidence type="ECO:0000256" key="2">
    <source>
        <dbReference type="RuleBase" id="RU362119"/>
    </source>
</evidence>
<dbReference type="Gene3D" id="3.90.780.10">
    <property type="entry name" value="5'-Nucleotidase, C-terminal domain"/>
    <property type="match status" value="1"/>
</dbReference>
<dbReference type="Gene3D" id="3.60.21.10">
    <property type="match status" value="1"/>
</dbReference>
<feature type="domain" description="Calcineurin-like phosphoesterase" evidence="3">
    <location>
        <begin position="7"/>
        <end position="213"/>
    </location>
</feature>
<dbReference type="GO" id="GO:0009166">
    <property type="term" value="P:nucleotide catabolic process"/>
    <property type="evidence" value="ECO:0007669"/>
    <property type="project" value="InterPro"/>
</dbReference>
<evidence type="ECO:0000256" key="1">
    <source>
        <dbReference type="ARBA" id="ARBA00022729"/>
    </source>
</evidence>
<name>A0A1C0Z267_9BACL</name>
<dbReference type="SUPFAM" id="SSF55816">
    <property type="entry name" value="5'-nucleotidase (syn. UDP-sugar hydrolase), C-terminal domain"/>
    <property type="match status" value="1"/>
</dbReference>
<dbReference type="PANTHER" id="PTHR11575:SF6">
    <property type="entry name" value="2',3'-CYCLIC-NUCLEOTIDE 2'-PHOSPHODIESTERASE_3'-NUCLEOTIDASE"/>
    <property type="match status" value="1"/>
</dbReference>
<keyword evidence="2" id="KW-0378">Hydrolase</keyword>